<dbReference type="Pfam" id="PF13193">
    <property type="entry name" value="AMP-binding_C"/>
    <property type="match status" value="1"/>
</dbReference>
<evidence type="ECO:0000259" key="1">
    <source>
        <dbReference type="Pfam" id="PF00501"/>
    </source>
</evidence>
<dbReference type="RefSeq" id="WP_058756547.1">
    <property type="nucleotide sequence ID" value="NZ_LDTB01000063.1"/>
</dbReference>
<dbReference type="InterPro" id="IPR042099">
    <property type="entry name" value="ANL_N_sf"/>
</dbReference>
<dbReference type="InterPro" id="IPR045851">
    <property type="entry name" value="AMP-bd_C_sf"/>
</dbReference>
<dbReference type="EMBL" id="LDTB01000063">
    <property type="protein sequence ID" value="KTT69715.1"/>
    <property type="molecule type" value="Genomic_DNA"/>
</dbReference>
<dbReference type="GO" id="GO:0016877">
    <property type="term" value="F:ligase activity, forming carbon-sulfur bonds"/>
    <property type="evidence" value="ECO:0007669"/>
    <property type="project" value="UniProtKB-ARBA"/>
</dbReference>
<accession>A0A147HXT2</accession>
<dbReference type="InterPro" id="IPR025110">
    <property type="entry name" value="AMP-bd_C"/>
</dbReference>
<dbReference type="PANTHER" id="PTHR43767">
    <property type="entry name" value="LONG-CHAIN-FATTY-ACID--COA LIGASE"/>
    <property type="match status" value="1"/>
</dbReference>
<dbReference type="Gene3D" id="3.40.50.12780">
    <property type="entry name" value="N-terminal domain of ligase-like"/>
    <property type="match status" value="1"/>
</dbReference>
<comment type="caution">
    <text evidence="3">The sequence shown here is derived from an EMBL/GenBank/DDBJ whole genome shotgun (WGS) entry which is preliminary data.</text>
</comment>
<dbReference type="PROSITE" id="PS00455">
    <property type="entry name" value="AMP_BINDING"/>
    <property type="match status" value="1"/>
</dbReference>
<dbReference type="AlphaFoldDB" id="A0A147HXT2"/>
<name>A0A147HXT2_9SPHN</name>
<dbReference type="InterPro" id="IPR020845">
    <property type="entry name" value="AMP-binding_CS"/>
</dbReference>
<evidence type="ECO:0000259" key="2">
    <source>
        <dbReference type="Pfam" id="PF13193"/>
    </source>
</evidence>
<dbReference type="InterPro" id="IPR000873">
    <property type="entry name" value="AMP-dep_synth/lig_dom"/>
</dbReference>
<sequence length="569" mass="61056">MTGEHAWRNAYRHPVAWDSAYPPLSMPALFDESAARFAARPAIDFLGRHYNYAELADGVRRVATGLAALGYGKGDRVGLFLPNVPHYLAAYHGALRLGATVVNFSPLYSVEELCHQVADSGTRVLFTISATALLPTALKVLEKSGLERLVVGSVAGALPPGKSLLYRLFKRAETAERPTDPRVIAFSTLIANDGALPPPAIDAERDVALIQYTGGTTGVPKGAMLTHANVTANARQVAQLDPHPEAVDRILGVLPLFHVFANTCVMNRTIVTGGEMVLLPRFDAAQALATINRTKPTSLPGVPTMYQALLDHPALANTDFSSLRVCISGGAPLNAELKAKWEATTHSTLIEGYGLSESTGVLTTNPYEGGQKSGTIGQPLPATRIRLVDKEDPTRPAPEGEPGEIVALGPQVMAGYWNRPDADDTTFAIDADGRRWLRTGDVGTIDADGFIAIVDRLKDMIAVGGFKVFPSQIEAILYHHPAVREALVIGLPDAYRGEMPRAYVTLNEGAEADGAALAAWLNPQLGKHERVDRVVVRETMPKTMIGKLSRKDLIAEVKAEMANPPITPA</sequence>
<dbReference type="Proteomes" id="UP000074310">
    <property type="component" value="Unassembled WGS sequence"/>
</dbReference>
<proteinExistence type="predicted"/>
<dbReference type="PANTHER" id="PTHR43767:SF12">
    <property type="entry name" value="AMP-DEPENDENT SYNTHETASE AND LIGASE"/>
    <property type="match status" value="1"/>
</dbReference>
<dbReference type="Gene3D" id="3.30.300.30">
    <property type="match status" value="1"/>
</dbReference>
<organism evidence="3 4">
    <name type="scientific">Sphingomonas endophytica</name>
    <dbReference type="NCBI Taxonomy" id="869719"/>
    <lineage>
        <taxon>Bacteria</taxon>
        <taxon>Pseudomonadati</taxon>
        <taxon>Pseudomonadota</taxon>
        <taxon>Alphaproteobacteria</taxon>
        <taxon>Sphingomonadales</taxon>
        <taxon>Sphingomonadaceae</taxon>
        <taxon>Sphingomonas</taxon>
    </lineage>
</organism>
<keyword evidence="4" id="KW-1185">Reference proteome</keyword>
<feature type="domain" description="AMP-binding enzyme C-terminal" evidence="2">
    <location>
        <begin position="472"/>
        <end position="547"/>
    </location>
</feature>
<dbReference type="Pfam" id="PF00501">
    <property type="entry name" value="AMP-binding"/>
    <property type="match status" value="1"/>
</dbReference>
<dbReference type="InterPro" id="IPR050237">
    <property type="entry name" value="ATP-dep_AMP-bd_enzyme"/>
</dbReference>
<reference evidence="3 4" key="1">
    <citation type="journal article" date="2016" name="Front. Microbiol.">
        <title>Genomic Resource of Rice Seed Associated Bacteria.</title>
        <authorList>
            <person name="Midha S."/>
            <person name="Bansal K."/>
            <person name="Sharma S."/>
            <person name="Kumar N."/>
            <person name="Patil P.P."/>
            <person name="Chaudhry V."/>
            <person name="Patil P.B."/>
        </authorList>
    </citation>
    <scope>NUCLEOTIDE SEQUENCE [LARGE SCALE GENOMIC DNA]</scope>
    <source>
        <strain evidence="3 4">NS334</strain>
    </source>
</reference>
<dbReference type="CDD" id="cd05936">
    <property type="entry name" value="FC-FACS_FadD_like"/>
    <property type="match status" value="1"/>
</dbReference>
<feature type="domain" description="AMP-dependent synthetase/ligase" evidence="1">
    <location>
        <begin position="30"/>
        <end position="417"/>
    </location>
</feature>
<dbReference type="SUPFAM" id="SSF56801">
    <property type="entry name" value="Acetyl-CoA synthetase-like"/>
    <property type="match status" value="1"/>
</dbReference>
<evidence type="ECO:0000313" key="4">
    <source>
        <dbReference type="Proteomes" id="UP000074310"/>
    </source>
</evidence>
<gene>
    <name evidence="3" type="ORF">NS334_13885</name>
</gene>
<dbReference type="PATRIC" id="fig|869719.3.peg.2850"/>
<evidence type="ECO:0000313" key="3">
    <source>
        <dbReference type="EMBL" id="KTT69715.1"/>
    </source>
</evidence>
<protein>
    <submittedName>
        <fullName evidence="3">AMP-dependent synthetase</fullName>
    </submittedName>
</protein>